<keyword evidence="7" id="KW-0175">Coiled coil</keyword>
<comment type="similarity">
    <text evidence="2 6">Belongs to the TBCA family.</text>
</comment>
<sequence length="107" mass="12601">MDPKRQLKIKTGVLKRSSKEKVMYEKEVVDQTAKVEKMKEEKKDEHDIKKQIEVLEESKVMIPDCKRRIKTAYSDLQELVTKTENDLGDTEEYKAAKQLLEETKLED</sequence>
<protein>
    <recommendedName>
        <fullName evidence="3 6">Tubulin-specific chaperone A</fullName>
    </recommendedName>
</protein>
<dbReference type="PANTHER" id="PTHR21500:SF0">
    <property type="entry name" value="TUBULIN-SPECIFIC CHAPERONE A"/>
    <property type="match status" value="1"/>
</dbReference>
<keyword evidence="4 6" id="KW-0143">Chaperone</keyword>
<dbReference type="InterPro" id="IPR004226">
    <property type="entry name" value="TBCA"/>
</dbReference>
<keyword evidence="6" id="KW-0206">Cytoskeleton</keyword>
<accession>A0ABN8PIR3</accession>
<dbReference type="Gene3D" id="1.20.58.90">
    <property type="match status" value="1"/>
</dbReference>
<evidence type="ECO:0000256" key="5">
    <source>
        <dbReference type="ARBA" id="ARBA00026055"/>
    </source>
</evidence>
<keyword evidence="6" id="KW-0963">Cytoplasm</keyword>
<gene>
    <name evidence="8" type="ORF">PEVE_00043266</name>
</gene>
<keyword evidence="6" id="KW-0493">Microtubule</keyword>
<proteinExistence type="inferred from homology"/>
<evidence type="ECO:0000256" key="6">
    <source>
        <dbReference type="RuleBase" id="RU364030"/>
    </source>
</evidence>
<dbReference type="PANTHER" id="PTHR21500">
    <property type="entry name" value="TUBULIN-SPECIFIC CHAPERONE A"/>
    <property type="match status" value="1"/>
</dbReference>
<evidence type="ECO:0000256" key="3">
    <source>
        <dbReference type="ARBA" id="ARBA00015002"/>
    </source>
</evidence>
<evidence type="ECO:0000256" key="1">
    <source>
        <dbReference type="ARBA" id="ARBA00003046"/>
    </source>
</evidence>
<comment type="subunit">
    <text evidence="5 6">Supercomplex made of cofactors A to E. Cofactors A and D function by capturing and stabilizing tubulin in a quasi-native conformation. Cofactor E binds to the cofactor D-tubulin complex; interaction with cofactor C then causes the release of tubulin polypeptides that are committed to the native state.</text>
</comment>
<comment type="function">
    <text evidence="1">Tubulin-folding protein; involved in the early step of the tubulin folding pathway.</text>
</comment>
<comment type="subcellular location">
    <subcellularLocation>
        <location evidence="6">Cytoplasm</location>
        <location evidence="6">Cytoskeleton</location>
    </subcellularLocation>
</comment>
<evidence type="ECO:0000313" key="8">
    <source>
        <dbReference type="EMBL" id="CAH3144774.1"/>
    </source>
</evidence>
<evidence type="ECO:0000256" key="4">
    <source>
        <dbReference type="ARBA" id="ARBA00023186"/>
    </source>
</evidence>
<feature type="coiled-coil region" evidence="7">
    <location>
        <begin position="21"/>
        <end position="58"/>
    </location>
</feature>
<organism evidence="8 9">
    <name type="scientific">Porites evermanni</name>
    <dbReference type="NCBI Taxonomy" id="104178"/>
    <lineage>
        <taxon>Eukaryota</taxon>
        <taxon>Metazoa</taxon>
        <taxon>Cnidaria</taxon>
        <taxon>Anthozoa</taxon>
        <taxon>Hexacorallia</taxon>
        <taxon>Scleractinia</taxon>
        <taxon>Fungiina</taxon>
        <taxon>Poritidae</taxon>
        <taxon>Porites</taxon>
    </lineage>
</organism>
<evidence type="ECO:0000256" key="2">
    <source>
        <dbReference type="ARBA" id="ARBA00006806"/>
    </source>
</evidence>
<reference evidence="8 9" key="1">
    <citation type="submission" date="2022-05" db="EMBL/GenBank/DDBJ databases">
        <authorList>
            <consortium name="Genoscope - CEA"/>
            <person name="William W."/>
        </authorList>
    </citation>
    <scope>NUCLEOTIDE SEQUENCE [LARGE SCALE GENOMIC DNA]</scope>
</reference>
<dbReference type="Pfam" id="PF02970">
    <property type="entry name" value="TBCA"/>
    <property type="match status" value="1"/>
</dbReference>
<dbReference type="SUPFAM" id="SSF46988">
    <property type="entry name" value="Tubulin chaperone cofactor A"/>
    <property type="match status" value="1"/>
</dbReference>
<dbReference type="InterPro" id="IPR036126">
    <property type="entry name" value="TBCA_sf"/>
</dbReference>
<evidence type="ECO:0000313" key="9">
    <source>
        <dbReference type="Proteomes" id="UP001159427"/>
    </source>
</evidence>
<dbReference type="EMBL" id="CALNXI010000877">
    <property type="protein sequence ID" value="CAH3144774.1"/>
    <property type="molecule type" value="Genomic_DNA"/>
</dbReference>
<name>A0ABN8PIR3_9CNID</name>
<dbReference type="Proteomes" id="UP001159427">
    <property type="component" value="Unassembled WGS sequence"/>
</dbReference>
<keyword evidence="9" id="KW-1185">Reference proteome</keyword>
<comment type="caution">
    <text evidence="8">The sequence shown here is derived from an EMBL/GenBank/DDBJ whole genome shotgun (WGS) entry which is preliminary data.</text>
</comment>
<evidence type="ECO:0000256" key="7">
    <source>
        <dbReference type="SAM" id="Coils"/>
    </source>
</evidence>